<keyword evidence="2" id="KW-0762">Sugar transport</keyword>
<gene>
    <name evidence="2" type="ORF">HNR30_000935</name>
</gene>
<evidence type="ECO:0000313" key="3">
    <source>
        <dbReference type="Proteomes" id="UP000530928"/>
    </source>
</evidence>
<keyword evidence="3" id="KW-1185">Reference proteome</keyword>
<feature type="region of interest" description="Disordered" evidence="1">
    <location>
        <begin position="44"/>
        <end position="66"/>
    </location>
</feature>
<organism evidence="2 3">
    <name type="scientific">Nonomuraea soli</name>
    <dbReference type="NCBI Taxonomy" id="1032476"/>
    <lineage>
        <taxon>Bacteria</taxon>
        <taxon>Bacillati</taxon>
        <taxon>Actinomycetota</taxon>
        <taxon>Actinomycetes</taxon>
        <taxon>Streptosporangiales</taxon>
        <taxon>Streptosporangiaceae</taxon>
        <taxon>Nonomuraea</taxon>
    </lineage>
</organism>
<dbReference type="RefSeq" id="WP_181608375.1">
    <property type="nucleotide sequence ID" value="NZ_BAABAM010000001.1"/>
</dbReference>
<dbReference type="Pfam" id="PF01547">
    <property type="entry name" value="SBP_bac_1"/>
    <property type="match status" value="1"/>
</dbReference>
<dbReference type="Proteomes" id="UP000530928">
    <property type="component" value="Unassembled WGS sequence"/>
</dbReference>
<protein>
    <submittedName>
        <fullName evidence="2">Multiple sugar transport system substrate-binding protein</fullName>
    </submittedName>
</protein>
<dbReference type="Gene3D" id="3.40.190.10">
    <property type="entry name" value="Periplasmic binding protein-like II"/>
    <property type="match status" value="1"/>
</dbReference>
<feature type="compositionally biased region" description="Polar residues" evidence="1">
    <location>
        <begin position="49"/>
        <end position="59"/>
    </location>
</feature>
<dbReference type="InterPro" id="IPR006059">
    <property type="entry name" value="SBP"/>
</dbReference>
<dbReference type="InterPro" id="IPR006311">
    <property type="entry name" value="TAT_signal"/>
</dbReference>
<dbReference type="PANTHER" id="PTHR43649:SF12">
    <property type="entry name" value="DIACETYLCHITOBIOSE BINDING PROTEIN DASA"/>
    <property type="match status" value="1"/>
</dbReference>
<dbReference type="AlphaFoldDB" id="A0A7W0HNA5"/>
<evidence type="ECO:0000256" key="1">
    <source>
        <dbReference type="SAM" id="MobiDB-lite"/>
    </source>
</evidence>
<dbReference type="PROSITE" id="PS51318">
    <property type="entry name" value="TAT"/>
    <property type="match status" value="1"/>
</dbReference>
<dbReference type="PANTHER" id="PTHR43649">
    <property type="entry name" value="ARABINOSE-BINDING PROTEIN-RELATED"/>
    <property type="match status" value="1"/>
</dbReference>
<name>A0A7W0HNA5_9ACTN</name>
<comment type="caution">
    <text evidence="2">The sequence shown here is derived from an EMBL/GenBank/DDBJ whole genome shotgun (WGS) entry which is preliminary data.</text>
</comment>
<dbReference type="SUPFAM" id="SSF53850">
    <property type="entry name" value="Periplasmic binding protein-like II"/>
    <property type="match status" value="1"/>
</dbReference>
<accession>A0A7W0HNA5</accession>
<reference evidence="2 3" key="1">
    <citation type="submission" date="2020-07" db="EMBL/GenBank/DDBJ databases">
        <title>Genomic Encyclopedia of Type Strains, Phase IV (KMG-IV): sequencing the most valuable type-strain genomes for metagenomic binning, comparative biology and taxonomic classification.</title>
        <authorList>
            <person name="Goeker M."/>
        </authorList>
    </citation>
    <scope>NUCLEOTIDE SEQUENCE [LARGE SCALE GENOMIC DNA]</scope>
    <source>
        <strain evidence="2 3">DSM 45533</strain>
    </source>
</reference>
<dbReference type="InterPro" id="IPR050490">
    <property type="entry name" value="Bact_solute-bd_prot1"/>
</dbReference>
<proteinExistence type="predicted"/>
<evidence type="ECO:0000313" key="2">
    <source>
        <dbReference type="EMBL" id="MBA2889600.1"/>
    </source>
</evidence>
<sequence length="497" mass="54279">MNDDQRLLLENLARLDSSRMNRRQALRLAAMAAMAVPITAACGGDQRTRQAGPSATPQGARTAPIDADRPENAVYPFDEAEKLFKSLEWPATQVPEPTSKVTVTMAITAGEDSEVRHAQFAKFFTELHPNIEIKREITPFADYLTKYMTQAAGGSLPDLMYCHYSWAQNFIKHGILIPLDDRIAASAGFGRDNDFTQAALSYFTKDGKLYAVPTDSAPKLLWYNKTIFDKAGAKVPDSSWTWERLQTSAKELTQGKGATRTFGFAQFPGDPFTDITPIYLRPFGARFLSEDERTVMIDQAVDVLQPWIDLQLKHNAVLTIADKQALQNVDPFRSGKAALSVNGLWILQAVIAQKNATPYEWGLTDLPEGPEGRFAPVVGSSFGITGKSAHPDAAWIVLNAFLSAAGTRFFMNMPPARLSAFEENLAAIKAPAAATEVAKKAVETYGTADGVLKGPATPKVLTTTLATWDLVRIGTIPLAEGLKKIKEDVTPILSENA</sequence>
<keyword evidence="2" id="KW-0813">Transport</keyword>
<dbReference type="CDD" id="cd13585">
    <property type="entry name" value="PBP2_TMBP_like"/>
    <property type="match status" value="1"/>
</dbReference>
<dbReference type="EMBL" id="JACDUR010000001">
    <property type="protein sequence ID" value="MBA2889600.1"/>
    <property type="molecule type" value="Genomic_DNA"/>
</dbReference>